<proteinExistence type="inferred from homology"/>
<keyword evidence="4" id="KW-0963">Cytoplasm</keyword>
<accession>K9XXX3</accession>
<keyword evidence="8" id="KW-0547">Nucleotide-binding</keyword>
<evidence type="ECO:0000313" key="14">
    <source>
        <dbReference type="Proteomes" id="UP000010473"/>
    </source>
</evidence>
<keyword evidence="7" id="KW-0548">Nucleotidyltransferase</keyword>
<dbReference type="GO" id="GO:0005524">
    <property type="term" value="F:ATP binding"/>
    <property type="evidence" value="ECO:0007669"/>
    <property type="project" value="UniProtKB-KW"/>
</dbReference>
<keyword evidence="9" id="KW-0067">ATP-binding</keyword>
<dbReference type="PANTHER" id="PTHR17490:SF16">
    <property type="entry name" value="THREONYLCARBAMOYL-AMP SYNTHASE"/>
    <property type="match status" value="1"/>
</dbReference>
<evidence type="ECO:0000256" key="3">
    <source>
        <dbReference type="ARBA" id="ARBA00012584"/>
    </source>
</evidence>
<dbReference type="Pfam" id="PF01300">
    <property type="entry name" value="Sua5_yciO_yrdC"/>
    <property type="match status" value="1"/>
</dbReference>
<dbReference type="HOGENOM" id="CLU_031397_3_2_3"/>
<dbReference type="InterPro" id="IPR006070">
    <property type="entry name" value="Sua5-like_dom"/>
</dbReference>
<keyword evidence="14" id="KW-1185">Reference proteome</keyword>
<evidence type="ECO:0000256" key="10">
    <source>
        <dbReference type="ARBA" id="ARBA00029774"/>
    </source>
</evidence>
<keyword evidence="5" id="KW-0808">Transferase</keyword>
<dbReference type="PROSITE" id="PS51163">
    <property type="entry name" value="YRDC"/>
    <property type="match status" value="1"/>
</dbReference>
<dbReference type="Proteomes" id="UP000010473">
    <property type="component" value="Chromosome"/>
</dbReference>
<evidence type="ECO:0000256" key="2">
    <source>
        <dbReference type="ARBA" id="ARBA00007663"/>
    </source>
</evidence>
<evidence type="ECO:0000259" key="12">
    <source>
        <dbReference type="PROSITE" id="PS51163"/>
    </source>
</evidence>
<dbReference type="GO" id="GO:0000049">
    <property type="term" value="F:tRNA binding"/>
    <property type="evidence" value="ECO:0007669"/>
    <property type="project" value="TreeGrafter"/>
</dbReference>
<keyword evidence="6" id="KW-0819">tRNA processing</keyword>
<dbReference type="GO" id="GO:0003725">
    <property type="term" value="F:double-stranded RNA binding"/>
    <property type="evidence" value="ECO:0007669"/>
    <property type="project" value="InterPro"/>
</dbReference>
<evidence type="ECO:0000256" key="4">
    <source>
        <dbReference type="ARBA" id="ARBA00022490"/>
    </source>
</evidence>
<evidence type="ECO:0000256" key="9">
    <source>
        <dbReference type="ARBA" id="ARBA00022840"/>
    </source>
</evidence>
<name>K9XXX3_STAC7</name>
<gene>
    <name evidence="13" type="ordered locus">Sta7437_3894</name>
</gene>
<dbReference type="RefSeq" id="WP_015195037.1">
    <property type="nucleotide sequence ID" value="NC_019748.1"/>
</dbReference>
<evidence type="ECO:0000256" key="7">
    <source>
        <dbReference type="ARBA" id="ARBA00022695"/>
    </source>
</evidence>
<sequence>MIQQAVQKNWQLVPEIKNRLQAGEVIILPTDTVYALVVDGNNHQALTKLRQIKPPTSPQPLTIFTRREKAEQVVIVNRAAEEMMSHFPYPVTMIMPAKPSLSEIITDGYKSVFVACPDRFIYDLVNELPFPLVGLAASFADTKVTDANLAQRFFGDKVSLIVDGGQCKYGRSGTLIDFTVEMPTIMTFGTVSVDDLRPLVSQIVLPSHLMK</sequence>
<dbReference type="EC" id="2.7.7.87" evidence="3"/>
<dbReference type="GO" id="GO:0008033">
    <property type="term" value="P:tRNA processing"/>
    <property type="evidence" value="ECO:0007669"/>
    <property type="project" value="UniProtKB-KW"/>
</dbReference>
<dbReference type="eggNOG" id="COG0009">
    <property type="taxonomic scope" value="Bacteria"/>
</dbReference>
<feature type="domain" description="YrdC-like" evidence="12">
    <location>
        <begin position="10"/>
        <end position="191"/>
    </location>
</feature>
<dbReference type="OrthoDB" id="9814580at2"/>
<dbReference type="SUPFAM" id="SSF55821">
    <property type="entry name" value="YrdC/RibB"/>
    <property type="match status" value="1"/>
</dbReference>
<dbReference type="Gene3D" id="3.90.870.10">
    <property type="entry name" value="DHBP synthase"/>
    <property type="match status" value="1"/>
</dbReference>
<protein>
    <recommendedName>
        <fullName evidence="10">L-threonylcarbamoyladenylate synthase</fullName>
        <ecNumber evidence="3">2.7.7.87</ecNumber>
    </recommendedName>
    <alternativeName>
        <fullName evidence="10">L-threonylcarbamoyladenylate synthase</fullName>
    </alternativeName>
</protein>
<dbReference type="InterPro" id="IPR017945">
    <property type="entry name" value="DHBP_synth_RibB-like_a/b_dom"/>
</dbReference>
<comment type="similarity">
    <text evidence="2">Belongs to the SUA5 family.</text>
</comment>
<dbReference type="STRING" id="111780.Sta7437_3894"/>
<dbReference type="GO" id="GO:0005737">
    <property type="term" value="C:cytoplasm"/>
    <property type="evidence" value="ECO:0007669"/>
    <property type="project" value="UniProtKB-SubCell"/>
</dbReference>
<evidence type="ECO:0000256" key="11">
    <source>
        <dbReference type="ARBA" id="ARBA00048366"/>
    </source>
</evidence>
<evidence type="ECO:0000256" key="1">
    <source>
        <dbReference type="ARBA" id="ARBA00004496"/>
    </source>
</evidence>
<comment type="catalytic activity">
    <reaction evidence="11">
        <text>L-threonine + hydrogencarbonate + ATP = L-threonylcarbamoyladenylate + diphosphate + H2O</text>
        <dbReference type="Rhea" id="RHEA:36407"/>
        <dbReference type="ChEBI" id="CHEBI:15377"/>
        <dbReference type="ChEBI" id="CHEBI:17544"/>
        <dbReference type="ChEBI" id="CHEBI:30616"/>
        <dbReference type="ChEBI" id="CHEBI:33019"/>
        <dbReference type="ChEBI" id="CHEBI:57926"/>
        <dbReference type="ChEBI" id="CHEBI:73682"/>
        <dbReference type="EC" id="2.7.7.87"/>
    </reaction>
</comment>
<dbReference type="KEGG" id="scs:Sta7437_3894"/>
<evidence type="ECO:0000313" key="13">
    <source>
        <dbReference type="EMBL" id="AFZ37378.1"/>
    </source>
</evidence>
<evidence type="ECO:0000256" key="8">
    <source>
        <dbReference type="ARBA" id="ARBA00022741"/>
    </source>
</evidence>
<dbReference type="PANTHER" id="PTHR17490">
    <property type="entry name" value="SUA5"/>
    <property type="match status" value="1"/>
</dbReference>
<dbReference type="AlphaFoldDB" id="K9XXX3"/>
<evidence type="ECO:0000256" key="5">
    <source>
        <dbReference type="ARBA" id="ARBA00022679"/>
    </source>
</evidence>
<dbReference type="GO" id="GO:0061710">
    <property type="term" value="F:L-threonylcarbamoyladenylate synthase"/>
    <property type="evidence" value="ECO:0007669"/>
    <property type="project" value="UniProtKB-EC"/>
</dbReference>
<reference evidence="14" key="1">
    <citation type="journal article" date="2013" name="Proc. Natl. Acad. Sci. U.S.A.">
        <title>Improving the coverage of the cyanobacterial phylum using diversity-driven genome sequencing.</title>
        <authorList>
            <person name="Shih P.M."/>
            <person name="Wu D."/>
            <person name="Latifi A."/>
            <person name="Axen S.D."/>
            <person name="Fewer D.P."/>
            <person name="Talla E."/>
            <person name="Calteau A."/>
            <person name="Cai F."/>
            <person name="Tandeau de Marsac N."/>
            <person name="Rippka R."/>
            <person name="Herdman M."/>
            <person name="Sivonen K."/>
            <person name="Coursin T."/>
            <person name="Laurent T."/>
            <person name="Goodwin L."/>
            <person name="Nolan M."/>
            <person name="Davenport K.W."/>
            <person name="Han C.S."/>
            <person name="Rubin E.M."/>
            <person name="Eisen J.A."/>
            <person name="Woyke T."/>
            <person name="Gugger M."/>
            <person name="Kerfeld C.A."/>
        </authorList>
    </citation>
    <scope>NUCLEOTIDE SEQUENCE [LARGE SCALE GENOMIC DNA]</scope>
    <source>
        <strain evidence="14">ATCC 29371 / PCC 7437</strain>
    </source>
</reference>
<organism evidence="13 14">
    <name type="scientific">Stanieria cyanosphaera (strain ATCC 29371 / PCC 7437)</name>
    <dbReference type="NCBI Taxonomy" id="111780"/>
    <lineage>
        <taxon>Bacteria</taxon>
        <taxon>Bacillati</taxon>
        <taxon>Cyanobacteriota</taxon>
        <taxon>Cyanophyceae</taxon>
        <taxon>Pleurocapsales</taxon>
        <taxon>Dermocarpellaceae</taxon>
        <taxon>Stanieria</taxon>
    </lineage>
</organism>
<comment type="subcellular location">
    <subcellularLocation>
        <location evidence="1">Cytoplasm</location>
    </subcellularLocation>
</comment>
<dbReference type="GO" id="GO:0006450">
    <property type="term" value="P:regulation of translational fidelity"/>
    <property type="evidence" value="ECO:0007669"/>
    <property type="project" value="TreeGrafter"/>
</dbReference>
<dbReference type="EMBL" id="CP003653">
    <property type="protein sequence ID" value="AFZ37378.1"/>
    <property type="molecule type" value="Genomic_DNA"/>
</dbReference>
<evidence type="ECO:0000256" key="6">
    <source>
        <dbReference type="ARBA" id="ARBA00022694"/>
    </source>
</evidence>
<dbReference type="InterPro" id="IPR050156">
    <property type="entry name" value="TC-AMP_synthase_SUA5"/>
</dbReference>